<comment type="caution">
    <text evidence="1">The sequence shown here is derived from an EMBL/GenBank/DDBJ whole genome shotgun (WGS) entry which is preliminary data.</text>
</comment>
<reference evidence="1 2" key="1">
    <citation type="submission" date="2024-05" db="EMBL/GenBank/DDBJ databases">
        <authorList>
            <person name="Duchaud E."/>
        </authorList>
    </citation>
    <scope>NUCLEOTIDE SEQUENCE [LARGE SCALE GENOMIC DNA]</scope>
    <source>
        <strain evidence="1">Ena-SAMPLE-TAB-13-05-2024-13:56:06:370-140308</strain>
    </source>
</reference>
<organism evidence="1 2">
    <name type="scientific">Tenacibaculum polynesiense</name>
    <dbReference type="NCBI Taxonomy" id="3137857"/>
    <lineage>
        <taxon>Bacteria</taxon>
        <taxon>Pseudomonadati</taxon>
        <taxon>Bacteroidota</taxon>
        <taxon>Flavobacteriia</taxon>
        <taxon>Flavobacteriales</taxon>
        <taxon>Flavobacteriaceae</taxon>
        <taxon>Tenacibaculum</taxon>
    </lineage>
</organism>
<name>A0ABP1F158_9FLAO</name>
<dbReference type="Proteomes" id="UP001497527">
    <property type="component" value="Unassembled WGS sequence"/>
</dbReference>
<keyword evidence="2" id="KW-1185">Reference proteome</keyword>
<evidence type="ECO:0000313" key="1">
    <source>
        <dbReference type="EMBL" id="CAL2103715.1"/>
    </source>
</evidence>
<dbReference type="EMBL" id="CAXJIO010000013">
    <property type="protein sequence ID" value="CAL2103715.1"/>
    <property type="molecule type" value="Genomic_DNA"/>
</dbReference>
<gene>
    <name evidence="1" type="ORF">T190423A01A_40308</name>
</gene>
<accession>A0ABP1F158</accession>
<protein>
    <submittedName>
        <fullName evidence="1">Uncharacterized protein</fullName>
    </submittedName>
</protein>
<evidence type="ECO:0000313" key="2">
    <source>
        <dbReference type="Proteomes" id="UP001497527"/>
    </source>
</evidence>
<proteinExistence type="predicted"/>
<sequence>MNQILSIGLFLIMNFSLFSQVNNQSILIETLLKNQIGKTITYGKWTQFGGTETQLTFLGVINENGIEYKILNSSWIWGISKRATNRIMLFSNKNEYLGHYYITAKCDLPKRIKNNKLIFEPDKCDDCNHKQTIIDFKKGIPKQLFITCRGSYGSMYIFNTKKIE</sequence>
<dbReference type="RefSeq" id="WP_348717908.1">
    <property type="nucleotide sequence ID" value="NZ_CAXJIO010000013.1"/>
</dbReference>